<dbReference type="Proteomes" id="UP000091967">
    <property type="component" value="Unassembled WGS sequence"/>
</dbReference>
<evidence type="ECO:0008006" key="4">
    <source>
        <dbReference type="Google" id="ProtNLM"/>
    </source>
</evidence>
<proteinExistence type="predicted"/>
<reference evidence="2 3" key="1">
    <citation type="submission" date="2016-06" db="EMBL/GenBank/DDBJ databases">
        <title>Living apart together: crosstalk between the core and supernumerary genomes in a fungal plant pathogen.</title>
        <authorList>
            <person name="Vanheule A."/>
            <person name="Audenaert K."/>
            <person name="Warris S."/>
            <person name="Van De Geest H."/>
            <person name="Schijlen E."/>
            <person name="Hofte M."/>
            <person name="De Saeger S."/>
            <person name="Haesaert G."/>
            <person name="Waalwijk C."/>
            <person name="Van Der Lee T."/>
        </authorList>
    </citation>
    <scope>NUCLEOTIDE SEQUENCE [LARGE SCALE GENOMIC DNA]</scope>
    <source>
        <strain evidence="2 3">2516</strain>
    </source>
</reference>
<evidence type="ECO:0000313" key="3">
    <source>
        <dbReference type="Proteomes" id="UP000091967"/>
    </source>
</evidence>
<name>A0A1B8AJC0_FUSPO</name>
<keyword evidence="3" id="KW-1185">Reference proteome</keyword>
<evidence type="ECO:0000256" key="1">
    <source>
        <dbReference type="SAM" id="SignalP"/>
    </source>
</evidence>
<keyword evidence="1" id="KW-0732">Signal</keyword>
<accession>A0A1B8AJC0</accession>
<sequence>MVRHLVSWSILAVMLAALVSVVMTCPPQPVPFPRKDLKIKPGTKEKPVCNNNQWDPPPEGAICGGQGWLLDPIKKWGFIKDQTDFYWGPNECYKSCFKKRTHAGDCKIFAVWPGLRCEKYEKKIPRDRLENSTTAFRWYEPKCFCNITKDWIE</sequence>
<feature type="signal peptide" evidence="1">
    <location>
        <begin position="1"/>
        <end position="24"/>
    </location>
</feature>
<organism evidence="2 3">
    <name type="scientific">Fusarium poae</name>
    <dbReference type="NCBI Taxonomy" id="36050"/>
    <lineage>
        <taxon>Eukaryota</taxon>
        <taxon>Fungi</taxon>
        <taxon>Dikarya</taxon>
        <taxon>Ascomycota</taxon>
        <taxon>Pezizomycotina</taxon>
        <taxon>Sordariomycetes</taxon>
        <taxon>Hypocreomycetidae</taxon>
        <taxon>Hypocreales</taxon>
        <taxon>Nectriaceae</taxon>
        <taxon>Fusarium</taxon>
    </lineage>
</organism>
<dbReference type="EMBL" id="LYXU01000003">
    <property type="protein sequence ID" value="OBS20471.1"/>
    <property type="molecule type" value="Genomic_DNA"/>
</dbReference>
<gene>
    <name evidence="2" type="ORF">FPOA_06839</name>
</gene>
<dbReference type="AlphaFoldDB" id="A0A1B8AJC0"/>
<feature type="chain" id="PRO_5008602920" description="Apple domain-containing protein" evidence="1">
    <location>
        <begin position="25"/>
        <end position="153"/>
    </location>
</feature>
<evidence type="ECO:0000313" key="2">
    <source>
        <dbReference type="EMBL" id="OBS20471.1"/>
    </source>
</evidence>
<protein>
    <recommendedName>
        <fullName evidence="4">Apple domain-containing protein</fullName>
    </recommendedName>
</protein>
<comment type="caution">
    <text evidence="2">The sequence shown here is derived from an EMBL/GenBank/DDBJ whole genome shotgun (WGS) entry which is preliminary data.</text>
</comment>